<keyword evidence="6" id="KW-1185">Reference proteome</keyword>
<keyword evidence="1" id="KW-0175">Coiled coil</keyword>
<dbReference type="SUPFAM" id="SSF52540">
    <property type="entry name" value="P-loop containing nucleoside triphosphate hydrolases"/>
    <property type="match status" value="1"/>
</dbReference>
<evidence type="ECO:0000313" key="6">
    <source>
        <dbReference type="Proteomes" id="UP000322283"/>
    </source>
</evidence>
<feature type="domain" description="Helicase ATP-binding" evidence="2">
    <location>
        <begin position="1"/>
        <end position="151"/>
    </location>
</feature>
<dbReference type="EMBL" id="CP017019">
    <property type="protein sequence ID" value="AOQ24122.1"/>
    <property type="molecule type" value="Genomic_DNA"/>
</dbReference>
<dbReference type="InterPro" id="IPR014001">
    <property type="entry name" value="Helicase_ATP-bd"/>
</dbReference>
<dbReference type="GO" id="GO:0005524">
    <property type="term" value="F:ATP binding"/>
    <property type="evidence" value="ECO:0007669"/>
    <property type="project" value="UniProtKB-KW"/>
</dbReference>
<dbReference type="InterPro" id="IPR057342">
    <property type="entry name" value="DEXDc_RapA"/>
</dbReference>
<evidence type="ECO:0000313" key="5">
    <source>
        <dbReference type="Proteomes" id="UP000094598"/>
    </source>
</evidence>
<feature type="coiled-coil region" evidence="1">
    <location>
        <begin position="252"/>
        <end position="279"/>
    </location>
</feature>
<organism evidence="3 5">
    <name type="scientific">Neomoorella thermoacetica</name>
    <name type="common">Clostridium thermoaceticum</name>
    <dbReference type="NCBI Taxonomy" id="1525"/>
    <lineage>
        <taxon>Bacteria</taxon>
        <taxon>Bacillati</taxon>
        <taxon>Bacillota</taxon>
        <taxon>Clostridia</taxon>
        <taxon>Neomoorellales</taxon>
        <taxon>Neomoorellaceae</taxon>
        <taxon>Neomoorella</taxon>
    </lineage>
</organism>
<sequence length="283" mass="33080">MTGLFIKELLIRGDLCRCLIVCPGNLVEQWQDELERKFSLPFEILTNDRIEAARTGNVFKELPLCIARLDKLARDEDLQFKLQQSDWDLIVVDEAHKMSASFFGGEVKYTKRYRLGQLLSRITRHFLLLTATPHNGKEEDFQLFMALLDGDRFEGRFRDGVHAVDTSDLMRRMVKEELLKFDGRPLFPERIAYTVNYTLSDMEAYLYKEVTDYVREEFNRADALENEGRKGTVGFALTILQRRLASSPEAIYQSLKRRRERLEKRLQEEELLKRGATITLKES</sequence>
<dbReference type="InterPro" id="IPR000330">
    <property type="entry name" value="SNF2_N"/>
</dbReference>
<evidence type="ECO:0000259" key="2">
    <source>
        <dbReference type="PROSITE" id="PS51192"/>
    </source>
</evidence>
<dbReference type="EC" id="3.6.4.-" evidence="3"/>
<evidence type="ECO:0000256" key="1">
    <source>
        <dbReference type="SAM" id="Coils"/>
    </source>
</evidence>
<dbReference type="GO" id="GO:0004386">
    <property type="term" value="F:helicase activity"/>
    <property type="evidence" value="ECO:0007669"/>
    <property type="project" value="UniProtKB-KW"/>
</dbReference>
<dbReference type="Pfam" id="PF00176">
    <property type="entry name" value="SNF2-rel_dom"/>
    <property type="match status" value="1"/>
</dbReference>
<protein>
    <submittedName>
        <fullName evidence="3">RNA polymerase-associated protein RapA</fullName>
        <ecNumber evidence="3">3.6.4.-</ecNumber>
    </submittedName>
</protein>
<dbReference type="Proteomes" id="UP000094598">
    <property type="component" value="Chromosome"/>
</dbReference>
<name>A0AAC9MV50_NEOTH</name>
<dbReference type="PROSITE" id="PS51192">
    <property type="entry name" value="HELICASE_ATP_BIND_1"/>
    <property type="match status" value="1"/>
</dbReference>
<dbReference type="GO" id="GO:0016787">
    <property type="term" value="F:hydrolase activity"/>
    <property type="evidence" value="ECO:0007669"/>
    <property type="project" value="UniProtKB-KW"/>
</dbReference>
<evidence type="ECO:0000313" key="4">
    <source>
        <dbReference type="EMBL" id="TYL14526.1"/>
    </source>
</evidence>
<dbReference type="Proteomes" id="UP000322283">
    <property type="component" value="Unassembled WGS sequence"/>
</dbReference>
<dbReference type="CDD" id="cd18011">
    <property type="entry name" value="DEXDc_RapA"/>
    <property type="match status" value="1"/>
</dbReference>
<dbReference type="Gene3D" id="3.40.50.10810">
    <property type="entry name" value="Tandem AAA-ATPase domain"/>
    <property type="match status" value="1"/>
</dbReference>
<evidence type="ECO:0000313" key="3">
    <source>
        <dbReference type="EMBL" id="AOQ24122.1"/>
    </source>
</evidence>
<dbReference type="InterPro" id="IPR027417">
    <property type="entry name" value="P-loop_NTPase"/>
</dbReference>
<dbReference type="EMBL" id="VCDX01000002">
    <property type="protein sequence ID" value="TYL14526.1"/>
    <property type="molecule type" value="Genomic_DNA"/>
</dbReference>
<gene>
    <name evidence="3" type="primary">rapA_1</name>
    <name evidence="3" type="ORF">Maut_01683</name>
    <name evidence="4" type="ORF">MTAT_07610</name>
</gene>
<dbReference type="PANTHER" id="PTHR10799">
    <property type="entry name" value="SNF2/RAD54 HELICASE FAMILY"/>
    <property type="match status" value="1"/>
</dbReference>
<dbReference type="AlphaFoldDB" id="A0AAC9MV50"/>
<reference evidence="3 5" key="1">
    <citation type="submission" date="2016-08" db="EMBL/GenBank/DDBJ databases">
        <title>Moorella thermoacetica DSM 103132.</title>
        <authorList>
            <person name="Jendresen C.B."/>
            <person name="Redl S.M."/>
            <person name="Jensen T.O."/>
            <person name="Nielsen A.T."/>
        </authorList>
    </citation>
    <scope>NUCLEOTIDE SEQUENCE [LARGE SCALE GENOMIC DNA]</scope>
    <source>
        <strain evidence="3 5">DSM 103132</strain>
    </source>
</reference>
<reference evidence="4 6" key="2">
    <citation type="submission" date="2019-05" db="EMBL/GenBank/DDBJ databases">
        <title>Genome sequence of Moorella thermoacetica ATCC 33924.</title>
        <authorList>
            <person name="Poehlein A."/>
            <person name="Bengelsdorf F.R."/>
            <person name="Duerre P."/>
            <person name="Daniel R."/>
        </authorList>
    </citation>
    <scope>NUCLEOTIDE SEQUENCE [LARGE SCALE GENOMIC DNA]</scope>
    <source>
        <strain evidence="4 6">ATCC 33924</strain>
    </source>
</reference>
<dbReference type="InterPro" id="IPR038718">
    <property type="entry name" value="SNF2-like_sf"/>
</dbReference>
<proteinExistence type="predicted"/>
<keyword evidence="3" id="KW-0378">Hydrolase</keyword>
<accession>A0AAC9MV50</accession>